<accession>A0A4R6AJA1</accession>
<keyword evidence="1" id="KW-0732">Signal</keyword>
<feature type="chain" id="PRO_5020449779" evidence="1">
    <location>
        <begin position="20"/>
        <end position="194"/>
    </location>
</feature>
<comment type="caution">
    <text evidence="3">The sequence shown here is derived from an EMBL/GenBank/DDBJ whole genome shotgun (WGS) entry which is preliminary data.</text>
</comment>
<dbReference type="PANTHER" id="PTHR34406:SF1">
    <property type="entry name" value="PROTEIN YCEI"/>
    <property type="match status" value="1"/>
</dbReference>
<dbReference type="InterPro" id="IPR036761">
    <property type="entry name" value="TTHA0802/YceI-like_sf"/>
</dbReference>
<dbReference type="EMBL" id="SNAA01000004">
    <property type="protein sequence ID" value="TDL81483.1"/>
    <property type="molecule type" value="Genomic_DNA"/>
</dbReference>
<feature type="signal peptide" evidence="1">
    <location>
        <begin position="1"/>
        <end position="19"/>
    </location>
</feature>
<organism evidence="3 4">
    <name type="scientific">Palleronia sediminis</name>
    <dbReference type="NCBI Taxonomy" id="2547833"/>
    <lineage>
        <taxon>Bacteria</taxon>
        <taxon>Pseudomonadati</taxon>
        <taxon>Pseudomonadota</taxon>
        <taxon>Alphaproteobacteria</taxon>
        <taxon>Rhodobacterales</taxon>
        <taxon>Roseobacteraceae</taxon>
        <taxon>Palleronia</taxon>
    </lineage>
</organism>
<dbReference type="PANTHER" id="PTHR34406">
    <property type="entry name" value="PROTEIN YCEI"/>
    <property type="match status" value="1"/>
</dbReference>
<dbReference type="Proteomes" id="UP000295701">
    <property type="component" value="Unassembled WGS sequence"/>
</dbReference>
<dbReference type="RefSeq" id="WP_133395972.1">
    <property type="nucleotide sequence ID" value="NZ_SNAA01000004.1"/>
</dbReference>
<evidence type="ECO:0000313" key="3">
    <source>
        <dbReference type="EMBL" id="TDL81483.1"/>
    </source>
</evidence>
<protein>
    <submittedName>
        <fullName evidence="3">Polyisoprenoid-binding protein</fullName>
    </submittedName>
</protein>
<name>A0A4R6AJA1_9RHOB</name>
<dbReference type="AlphaFoldDB" id="A0A4R6AJA1"/>
<dbReference type="Gene3D" id="2.40.128.110">
    <property type="entry name" value="Lipid/polyisoprenoid-binding, YceI-like"/>
    <property type="match status" value="1"/>
</dbReference>
<proteinExistence type="predicted"/>
<dbReference type="Pfam" id="PF04264">
    <property type="entry name" value="YceI"/>
    <property type="match status" value="1"/>
</dbReference>
<reference evidence="3 4" key="1">
    <citation type="submission" date="2019-03" db="EMBL/GenBank/DDBJ databases">
        <title>Primorskyibacter sp. SS33 isolated from sediments.</title>
        <authorList>
            <person name="Xunke S."/>
        </authorList>
    </citation>
    <scope>NUCLEOTIDE SEQUENCE [LARGE SCALE GENOMIC DNA]</scope>
    <source>
        <strain evidence="3 4">SS33</strain>
    </source>
</reference>
<dbReference type="OrthoDB" id="9811006at2"/>
<dbReference type="InterPro" id="IPR007372">
    <property type="entry name" value="Lipid/polyisoprenoid-bd_YceI"/>
</dbReference>
<gene>
    <name evidence="3" type="ORF">E2L08_05010</name>
</gene>
<evidence type="ECO:0000256" key="1">
    <source>
        <dbReference type="SAM" id="SignalP"/>
    </source>
</evidence>
<evidence type="ECO:0000259" key="2">
    <source>
        <dbReference type="SMART" id="SM00867"/>
    </source>
</evidence>
<feature type="domain" description="Lipid/polyisoprenoid-binding YceI-like" evidence="2">
    <location>
        <begin position="23"/>
        <end position="190"/>
    </location>
</feature>
<keyword evidence="4" id="KW-1185">Reference proteome</keyword>
<dbReference type="SUPFAM" id="SSF101874">
    <property type="entry name" value="YceI-like"/>
    <property type="match status" value="1"/>
</dbReference>
<evidence type="ECO:0000313" key="4">
    <source>
        <dbReference type="Proteomes" id="UP000295701"/>
    </source>
</evidence>
<dbReference type="SMART" id="SM00867">
    <property type="entry name" value="YceI"/>
    <property type="match status" value="1"/>
</dbReference>
<sequence length="194" mass="21020">MPRYLALAAIVMAPAVALAEPARYELDPEHTTVAFLVDHVGYAGTLGLFAEVSGSFTYDMETQDLSDLVVTVRTDSIETLNDARDGHVRSGDFLDVEAHPEMVFTAQSGTPETDTTGQVAGELTLLGQTHPLVLDVTLNKAEAYPFGHKRFTLGLTARGSLMRSDWGMTYGVENGLVGDEVQLILETEAMRVDD</sequence>